<dbReference type="InterPro" id="IPR024487">
    <property type="entry name" value="CBP_BcsR"/>
</dbReference>
<dbReference type="RefSeq" id="WP_110327146.1">
    <property type="nucleotide sequence ID" value="NZ_CAJMXT010000007.1"/>
</dbReference>
<gene>
    <name evidence="1" type="ORF">C7400_105320</name>
</gene>
<evidence type="ECO:0000313" key="2">
    <source>
        <dbReference type="Proteomes" id="UP000247515"/>
    </source>
</evidence>
<evidence type="ECO:0000313" key="1">
    <source>
        <dbReference type="EMBL" id="PXX18258.1"/>
    </source>
</evidence>
<dbReference type="EMBL" id="QJJV01000005">
    <property type="protein sequence ID" value="PXX18258.1"/>
    <property type="molecule type" value="Genomic_DNA"/>
</dbReference>
<organism evidence="1 2">
    <name type="scientific">Paraburkholderia tropica</name>
    <dbReference type="NCBI Taxonomy" id="92647"/>
    <lineage>
        <taxon>Bacteria</taxon>
        <taxon>Pseudomonadati</taxon>
        <taxon>Pseudomonadota</taxon>
        <taxon>Betaproteobacteria</taxon>
        <taxon>Burkholderiales</taxon>
        <taxon>Burkholderiaceae</taxon>
        <taxon>Paraburkholderia</taxon>
    </lineage>
</organism>
<dbReference type="Proteomes" id="UP000247515">
    <property type="component" value="Unassembled WGS sequence"/>
</dbReference>
<proteinExistence type="predicted"/>
<comment type="caution">
    <text evidence="1">The sequence shown here is derived from an EMBL/GenBank/DDBJ whole genome shotgun (WGS) entry which is preliminary data.</text>
</comment>
<sequence>MSLKLWLNGQRARRNPLLPSDIDALARLVDGVDADRYYDVQAQDAWQDAAARWPLVAAVLELDAAPLAASLAASSPDATPT</sequence>
<reference evidence="1 2" key="1">
    <citation type="submission" date="2018-05" db="EMBL/GenBank/DDBJ databases">
        <title>Genomic Encyclopedia of Type Strains, Phase IV (KMG-V): Genome sequencing to study the core and pangenomes of soil and plant-associated prokaryotes.</title>
        <authorList>
            <person name="Whitman W."/>
        </authorList>
    </citation>
    <scope>NUCLEOTIDE SEQUENCE [LARGE SCALE GENOMIC DNA]</scope>
    <source>
        <strain evidence="1 2">SIr-6563</strain>
    </source>
</reference>
<keyword evidence="2" id="KW-1185">Reference proteome</keyword>
<dbReference type="Pfam" id="PF10945">
    <property type="entry name" value="CBP_BcsR"/>
    <property type="match status" value="1"/>
</dbReference>
<name>A0ABX5MSZ0_9BURK</name>
<protein>
    <submittedName>
        <fullName evidence="1">Uncharacterized protein</fullName>
    </submittedName>
</protein>
<accession>A0ABX5MSZ0</accession>